<gene>
    <name evidence="2" type="ORF">Ga0080574_TMP3581</name>
</gene>
<keyword evidence="2" id="KW-0378">Hydrolase</keyword>
<dbReference type="PANTHER" id="PTHR11614">
    <property type="entry name" value="PHOSPHOLIPASE-RELATED"/>
    <property type="match status" value="1"/>
</dbReference>
<dbReference type="InterPro" id="IPR051044">
    <property type="entry name" value="MAG_DAG_Lipase"/>
</dbReference>
<dbReference type="EMBL" id="CP015093">
    <property type="protein sequence ID" value="APZ53915.1"/>
    <property type="molecule type" value="Genomic_DNA"/>
</dbReference>
<dbReference type="GO" id="GO:0004622">
    <property type="term" value="F:phosphatidylcholine lysophospholipase activity"/>
    <property type="evidence" value="ECO:0007669"/>
    <property type="project" value="UniProtKB-EC"/>
</dbReference>
<dbReference type="OrthoDB" id="9788260at2"/>
<dbReference type="Gene3D" id="3.40.50.1820">
    <property type="entry name" value="alpha/beta hydrolase"/>
    <property type="match status" value="1"/>
</dbReference>
<dbReference type="STRING" id="1250539.Ga0080574_TMP3581"/>
<proteinExistence type="predicted"/>
<dbReference type="Proteomes" id="UP000187059">
    <property type="component" value="Chromosome"/>
</dbReference>
<accession>A0A1P8UX07</accession>
<reference evidence="2 3" key="1">
    <citation type="submission" date="2016-04" db="EMBL/GenBank/DDBJ databases">
        <title>Deep-sea bacteria in the southern Pacific.</title>
        <authorList>
            <person name="Tang K."/>
        </authorList>
    </citation>
    <scope>NUCLEOTIDE SEQUENCE [LARGE SCALE GENOMIC DNA]</scope>
    <source>
        <strain evidence="2 3">JLT2014</strain>
    </source>
</reference>
<dbReference type="InterPro" id="IPR022742">
    <property type="entry name" value="Hydrolase_4"/>
</dbReference>
<dbReference type="SUPFAM" id="SSF53474">
    <property type="entry name" value="alpha/beta-Hydrolases"/>
    <property type="match status" value="1"/>
</dbReference>
<organism evidence="2 3">
    <name type="scientific">Salipiger abyssi</name>
    <dbReference type="NCBI Taxonomy" id="1250539"/>
    <lineage>
        <taxon>Bacteria</taxon>
        <taxon>Pseudomonadati</taxon>
        <taxon>Pseudomonadota</taxon>
        <taxon>Alphaproteobacteria</taxon>
        <taxon>Rhodobacterales</taxon>
        <taxon>Roseobacteraceae</taxon>
        <taxon>Salipiger</taxon>
    </lineage>
</organism>
<dbReference type="InterPro" id="IPR029058">
    <property type="entry name" value="AB_hydrolase_fold"/>
</dbReference>
<feature type="domain" description="Serine aminopeptidase S33" evidence="1">
    <location>
        <begin position="44"/>
        <end position="297"/>
    </location>
</feature>
<dbReference type="AlphaFoldDB" id="A0A1P8UX07"/>
<evidence type="ECO:0000313" key="2">
    <source>
        <dbReference type="EMBL" id="APZ53915.1"/>
    </source>
</evidence>
<dbReference type="Pfam" id="PF12146">
    <property type="entry name" value="Hydrolase_4"/>
    <property type="match status" value="1"/>
</dbReference>
<dbReference type="KEGG" id="paby:Ga0080574_TMP3581"/>
<protein>
    <submittedName>
        <fullName evidence="2">Lysophospholipase</fullName>
        <ecNumber evidence="2">3.1.1.5</ecNumber>
    </submittedName>
</protein>
<keyword evidence="3" id="KW-1185">Reference proteome</keyword>
<evidence type="ECO:0000313" key="3">
    <source>
        <dbReference type="Proteomes" id="UP000187059"/>
    </source>
</evidence>
<dbReference type="RefSeq" id="WP_076702934.1">
    <property type="nucleotide sequence ID" value="NZ_CP015093.1"/>
</dbReference>
<name>A0A1P8UX07_9RHOB</name>
<evidence type="ECO:0000259" key="1">
    <source>
        <dbReference type="Pfam" id="PF12146"/>
    </source>
</evidence>
<sequence length="325" mass="35400">MMKDAPFHAELADGPVGARAYWMQTEDGLRIRVAHYPGPQEAPEAKGTVLMFPGRTEYVEKYGRVAGDFAEMGYHTLTVDWRGQGLADRMLPDGRVGHVDMFHDYQTDVAAVLDAAAALALPRPFYLAAHSMGGCIGLRALHEGLPVAACAFTGPMWGIRLPGPLRSAAWALGWGSARVGLSHVYTPSTGPASYVATETFETNQLTGDREGWDYMQRQVNAITDLQLGGPSLRWLHQALAECLALARMPSPAMPCIAFVGANERIVDVPRIIARMAAWPGGHLETVPNGRHEVLMEDAATRRHITRQMVEVFEGRPCDGQEALSA</sequence>
<dbReference type="EC" id="3.1.1.5" evidence="2"/>